<feature type="non-terminal residue" evidence="2">
    <location>
        <position position="203"/>
    </location>
</feature>
<evidence type="ECO:0000313" key="3">
    <source>
        <dbReference type="Proteomes" id="UP000298390"/>
    </source>
</evidence>
<accession>A0A4Y9Z1C6</accession>
<feature type="compositionally biased region" description="Basic and acidic residues" evidence="1">
    <location>
        <begin position="163"/>
        <end position="172"/>
    </location>
</feature>
<dbReference type="Proteomes" id="UP000298390">
    <property type="component" value="Unassembled WGS sequence"/>
</dbReference>
<organism evidence="2 3">
    <name type="scientific">Rhodofomes roseus</name>
    <dbReference type="NCBI Taxonomy" id="34475"/>
    <lineage>
        <taxon>Eukaryota</taxon>
        <taxon>Fungi</taxon>
        <taxon>Dikarya</taxon>
        <taxon>Basidiomycota</taxon>
        <taxon>Agaricomycotina</taxon>
        <taxon>Agaricomycetes</taxon>
        <taxon>Polyporales</taxon>
        <taxon>Rhodofomes</taxon>
    </lineage>
</organism>
<evidence type="ECO:0000313" key="2">
    <source>
        <dbReference type="EMBL" id="TFY67787.1"/>
    </source>
</evidence>
<feature type="region of interest" description="Disordered" evidence="1">
    <location>
        <begin position="162"/>
        <end position="188"/>
    </location>
</feature>
<gene>
    <name evidence="2" type="ORF">EVJ58_g1394</name>
</gene>
<name>A0A4Y9Z1C6_9APHY</name>
<sequence>MVPSVQQDMFSTERPAQKKRVAQIRLYGVSASPHKRLPGELAVKKMSKAEYERRFPSAPPPLQLRYHRAQTALSSSLQHSLPEPSPVDQQIRALERATAMLSTQARESKEQAARLRECLADRANMEPTEYESMLRERWLADKRETDMSNAVRILEASLTALRETSHRPHAPEEAAAGESRMSPRKHAKAKANLALFLEQAGTR</sequence>
<comment type="caution">
    <text evidence="2">The sequence shown here is derived from an EMBL/GenBank/DDBJ whole genome shotgun (WGS) entry which is preliminary data.</text>
</comment>
<dbReference type="AlphaFoldDB" id="A0A4Y9Z1C6"/>
<reference evidence="2 3" key="1">
    <citation type="submission" date="2019-01" db="EMBL/GenBank/DDBJ databases">
        <title>Genome sequencing of the rare red list fungi Fomitopsis rosea.</title>
        <authorList>
            <person name="Buettner E."/>
            <person name="Kellner H."/>
        </authorList>
    </citation>
    <scope>NUCLEOTIDE SEQUENCE [LARGE SCALE GENOMIC DNA]</scope>
    <source>
        <strain evidence="2 3">DSM 105464</strain>
    </source>
</reference>
<dbReference type="EMBL" id="SEKV01000045">
    <property type="protein sequence ID" value="TFY67787.1"/>
    <property type="molecule type" value="Genomic_DNA"/>
</dbReference>
<protein>
    <submittedName>
        <fullName evidence="2">Uncharacterized protein</fullName>
    </submittedName>
</protein>
<proteinExistence type="predicted"/>
<evidence type="ECO:0000256" key="1">
    <source>
        <dbReference type="SAM" id="MobiDB-lite"/>
    </source>
</evidence>